<name>A0ABQ9IBA6_9NEOP</name>
<gene>
    <name evidence="1" type="ORF">PR048_006537</name>
</gene>
<dbReference type="Proteomes" id="UP001159363">
    <property type="component" value="Chromosome 2"/>
</dbReference>
<reference evidence="1 2" key="1">
    <citation type="submission" date="2023-02" db="EMBL/GenBank/DDBJ databases">
        <title>LHISI_Scaffold_Assembly.</title>
        <authorList>
            <person name="Stuart O.P."/>
            <person name="Cleave R."/>
            <person name="Magrath M.J.L."/>
            <person name="Mikheyev A.S."/>
        </authorList>
    </citation>
    <scope>NUCLEOTIDE SEQUENCE [LARGE SCALE GENOMIC DNA]</scope>
    <source>
        <strain evidence="1">Daus_M_001</strain>
        <tissue evidence="1">Leg muscle</tissue>
    </source>
</reference>
<evidence type="ECO:0000313" key="2">
    <source>
        <dbReference type="Proteomes" id="UP001159363"/>
    </source>
</evidence>
<evidence type="ECO:0000313" key="1">
    <source>
        <dbReference type="EMBL" id="KAJ8893936.1"/>
    </source>
</evidence>
<dbReference type="Gene3D" id="3.60.10.10">
    <property type="entry name" value="Endonuclease/exonuclease/phosphatase"/>
    <property type="match status" value="1"/>
</dbReference>
<dbReference type="InterPro" id="IPR036691">
    <property type="entry name" value="Endo/exonu/phosph_ase_sf"/>
</dbReference>
<organism evidence="1 2">
    <name type="scientific">Dryococelus australis</name>
    <dbReference type="NCBI Taxonomy" id="614101"/>
    <lineage>
        <taxon>Eukaryota</taxon>
        <taxon>Metazoa</taxon>
        <taxon>Ecdysozoa</taxon>
        <taxon>Arthropoda</taxon>
        <taxon>Hexapoda</taxon>
        <taxon>Insecta</taxon>
        <taxon>Pterygota</taxon>
        <taxon>Neoptera</taxon>
        <taxon>Polyneoptera</taxon>
        <taxon>Phasmatodea</taxon>
        <taxon>Verophasmatodea</taxon>
        <taxon>Anareolatae</taxon>
        <taxon>Phasmatidae</taxon>
        <taxon>Eurycanthinae</taxon>
        <taxon>Dryococelus</taxon>
    </lineage>
</organism>
<comment type="caution">
    <text evidence="1">The sequence shown here is derived from an EMBL/GenBank/DDBJ whole genome shotgun (WGS) entry which is preliminary data.</text>
</comment>
<dbReference type="EMBL" id="JARBHB010000002">
    <property type="protein sequence ID" value="KAJ8893936.1"/>
    <property type="molecule type" value="Genomic_DNA"/>
</dbReference>
<accession>A0ABQ9IBA6</accession>
<protein>
    <submittedName>
        <fullName evidence="1">Uncharacterized protein</fullName>
    </submittedName>
</protein>
<keyword evidence="2" id="KW-1185">Reference proteome</keyword>
<sequence>MWCTTSCRYHISTSVTSIEVTPRPIIVKFTSYRRRNEVFRAKRFLTKSGVTKSEDLTMERLALLNAAIAKYGLHNVYTADGRIVVKSGARRFHISRSEELKTANFFDTLIISYFRVQLYLPTNRCCRVLPPAVSNCVPPQQLSLRRTLAMLFLPILTVYRLLTSIPSLCCGTSMKRGEFLRHSLCIESWLKSSLSAMLVSLSGYKIFRNGRINKGGGGVVIYYAGKPQFIIIELTIPPNKVILPVVYRPPKAADLYDFEEALYNLIVCYFNINLLSNTNEANMLLTTLSCMDIIVCPLGATHHTAWIDLMLTSKPKLTLTHGQTTLNSDAALMLWHEINVIDTLDRKISRFSQVITDLYNRTVPLRTRRVTKAHAPWLTNDIVQLMRKRDNTYSRYKRDIRTCS</sequence>
<proteinExistence type="predicted"/>